<dbReference type="EMBL" id="BSXN01000958">
    <property type="protein sequence ID" value="GME70814.1"/>
    <property type="molecule type" value="Genomic_DNA"/>
</dbReference>
<feature type="compositionally biased region" description="Basic and acidic residues" evidence="2">
    <location>
        <begin position="66"/>
        <end position="76"/>
    </location>
</feature>
<name>A0A9W6SYZ9_CANBO</name>
<evidence type="ECO:0000313" key="3">
    <source>
        <dbReference type="EMBL" id="GME70814.1"/>
    </source>
</evidence>
<accession>A0A9W6SYZ9</accession>
<organism evidence="3 4">
    <name type="scientific">Candida boidinii</name>
    <name type="common">Yeast</name>
    <dbReference type="NCBI Taxonomy" id="5477"/>
    <lineage>
        <taxon>Eukaryota</taxon>
        <taxon>Fungi</taxon>
        <taxon>Dikarya</taxon>
        <taxon>Ascomycota</taxon>
        <taxon>Saccharomycotina</taxon>
        <taxon>Pichiomycetes</taxon>
        <taxon>Pichiales</taxon>
        <taxon>Pichiaceae</taxon>
        <taxon>Ogataea</taxon>
        <taxon>Ogataea/Candida clade</taxon>
    </lineage>
</organism>
<dbReference type="GO" id="GO:0005680">
    <property type="term" value="C:anaphase-promoting complex"/>
    <property type="evidence" value="ECO:0007669"/>
    <property type="project" value="InterPro"/>
</dbReference>
<evidence type="ECO:0000313" key="4">
    <source>
        <dbReference type="Proteomes" id="UP001165120"/>
    </source>
</evidence>
<dbReference type="Pfam" id="PF10471">
    <property type="entry name" value="ANAPC_CDC26"/>
    <property type="match status" value="1"/>
</dbReference>
<protein>
    <submittedName>
        <fullName evidence="3">Unnamed protein product</fullName>
    </submittedName>
</protein>
<comment type="caution">
    <text evidence="3">The sequence shown here is derived from an EMBL/GenBank/DDBJ whole genome shotgun (WGS) entry which is preliminary data.</text>
</comment>
<feature type="region of interest" description="Disordered" evidence="2">
    <location>
        <begin position="30"/>
        <end position="76"/>
    </location>
</feature>
<gene>
    <name evidence="3" type="ORF">Cboi02_000297000</name>
</gene>
<keyword evidence="4" id="KW-1185">Reference proteome</keyword>
<dbReference type="InterPro" id="IPR018860">
    <property type="entry name" value="APC_suCDC26"/>
</dbReference>
<dbReference type="GO" id="GO:0031145">
    <property type="term" value="P:anaphase-promoting complex-dependent catabolic process"/>
    <property type="evidence" value="ECO:0007669"/>
    <property type="project" value="InterPro"/>
</dbReference>
<dbReference type="Proteomes" id="UP001165120">
    <property type="component" value="Unassembled WGS sequence"/>
</dbReference>
<reference evidence="3" key="1">
    <citation type="submission" date="2023-04" db="EMBL/GenBank/DDBJ databases">
        <title>Candida boidinii NBRC 10035.</title>
        <authorList>
            <person name="Ichikawa N."/>
            <person name="Sato H."/>
            <person name="Tonouchi N."/>
        </authorList>
    </citation>
    <scope>NUCLEOTIDE SEQUENCE</scope>
    <source>
        <strain evidence="3">NBRC 10035</strain>
    </source>
</reference>
<evidence type="ECO:0000256" key="1">
    <source>
        <dbReference type="ARBA" id="ARBA00022786"/>
    </source>
</evidence>
<dbReference type="AlphaFoldDB" id="A0A9W6SYZ9"/>
<keyword evidence="1" id="KW-0833">Ubl conjugation pathway</keyword>
<evidence type="ECO:0000256" key="2">
    <source>
        <dbReference type="SAM" id="MobiDB-lite"/>
    </source>
</evidence>
<proteinExistence type="predicted"/>
<feature type="compositionally biased region" description="Polar residues" evidence="2">
    <location>
        <begin position="46"/>
        <end position="65"/>
    </location>
</feature>
<sequence>MLRKNPSVIKLSPEDVKEFTKQQIYINNLRNAQSAKDDDQNKRGGLSNSAGSDTAGHDSSSNQNSIKERIMGARRG</sequence>